<feature type="signal peptide" evidence="7">
    <location>
        <begin position="1"/>
        <end position="19"/>
    </location>
</feature>
<feature type="chain" id="PRO_5047029576" evidence="7">
    <location>
        <begin position="20"/>
        <end position="334"/>
    </location>
</feature>
<keyword evidence="3" id="KW-0813">Transport</keyword>
<evidence type="ECO:0000256" key="7">
    <source>
        <dbReference type="SAM" id="SignalP"/>
    </source>
</evidence>
<keyword evidence="4 7" id="KW-0732">Signal</keyword>
<evidence type="ECO:0000313" key="9">
    <source>
        <dbReference type="EMBL" id="MFC7147865.1"/>
    </source>
</evidence>
<dbReference type="InterPro" id="IPR051313">
    <property type="entry name" value="Bact_iron-sidero_bind"/>
</dbReference>
<feature type="domain" description="Fe/B12 periplasmic-binding" evidence="8">
    <location>
        <begin position="58"/>
        <end position="334"/>
    </location>
</feature>
<evidence type="ECO:0000256" key="2">
    <source>
        <dbReference type="ARBA" id="ARBA00008814"/>
    </source>
</evidence>
<dbReference type="PROSITE" id="PS51257">
    <property type="entry name" value="PROKAR_LIPOPROTEIN"/>
    <property type="match status" value="1"/>
</dbReference>
<keyword evidence="5" id="KW-0175">Coiled coil</keyword>
<dbReference type="Gene3D" id="3.40.50.1980">
    <property type="entry name" value="Nitrogenase molybdenum iron protein domain"/>
    <property type="match status" value="2"/>
</dbReference>
<keyword evidence="10" id="KW-1185">Reference proteome</keyword>
<evidence type="ECO:0000259" key="8">
    <source>
        <dbReference type="PROSITE" id="PS50983"/>
    </source>
</evidence>
<evidence type="ECO:0000256" key="6">
    <source>
        <dbReference type="SAM" id="MobiDB-lite"/>
    </source>
</evidence>
<feature type="compositionally biased region" description="Polar residues" evidence="6">
    <location>
        <begin position="29"/>
        <end position="45"/>
    </location>
</feature>
<evidence type="ECO:0000256" key="1">
    <source>
        <dbReference type="ARBA" id="ARBA00004196"/>
    </source>
</evidence>
<reference evidence="10" key="1">
    <citation type="journal article" date="2019" name="Int. J. Syst. Evol. Microbiol.">
        <title>The Global Catalogue of Microorganisms (GCM) 10K type strain sequencing project: providing services to taxonomists for standard genome sequencing and annotation.</title>
        <authorList>
            <consortium name="The Broad Institute Genomics Platform"/>
            <consortium name="The Broad Institute Genome Sequencing Center for Infectious Disease"/>
            <person name="Wu L."/>
            <person name="Ma J."/>
        </authorList>
    </citation>
    <scope>NUCLEOTIDE SEQUENCE [LARGE SCALE GENOMIC DNA]</scope>
    <source>
        <strain evidence="10">KCTC 12907</strain>
    </source>
</reference>
<comment type="subcellular location">
    <subcellularLocation>
        <location evidence="1">Cell envelope</location>
    </subcellularLocation>
</comment>
<protein>
    <submittedName>
        <fullName evidence="9">ABC transporter substrate-binding protein</fullName>
    </submittedName>
</protein>
<evidence type="ECO:0000256" key="5">
    <source>
        <dbReference type="SAM" id="Coils"/>
    </source>
</evidence>
<feature type="region of interest" description="Disordered" evidence="6">
    <location>
        <begin position="29"/>
        <end position="56"/>
    </location>
</feature>
<dbReference type="Pfam" id="PF01497">
    <property type="entry name" value="Peripla_BP_2"/>
    <property type="match status" value="1"/>
</dbReference>
<dbReference type="RefSeq" id="WP_378047936.1">
    <property type="nucleotide sequence ID" value="NZ_JBHMDN010000016.1"/>
</dbReference>
<dbReference type="Proteomes" id="UP001596378">
    <property type="component" value="Unassembled WGS sequence"/>
</dbReference>
<name>A0ABW2FA34_9BACL</name>
<organism evidence="9 10">
    <name type="scientific">Cohnella cellulosilytica</name>
    <dbReference type="NCBI Taxonomy" id="986710"/>
    <lineage>
        <taxon>Bacteria</taxon>
        <taxon>Bacillati</taxon>
        <taxon>Bacillota</taxon>
        <taxon>Bacilli</taxon>
        <taxon>Bacillales</taxon>
        <taxon>Paenibacillaceae</taxon>
        <taxon>Cohnella</taxon>
    </lineage>
</organism>
<evidence type="ECO:0000313" key="10">
    <source>
        <dbReference type="Proteomes" id="UP001596378"/>
    </source>
</evidence>
<dbReference type="InterPro" id="IPR002491">
    <property type="entry name" value="ABC_transptr_periplasmic_BD"/>
</dbReference>
<gene>
    <name evidence="9" type="ORF">ACFQMJ_04890</name>
</gene>
<accession>A0ABW2FA34</accession>
<dbReference type="PANTHER" id="PTHR30532">
    <property type="entry name" value="IRON III DICITRATE-BINDING PERIPLASMIC PROTEIN"/>
    <property type="match status" value="1"/>
</dbReference>
<sequence>MVVKRKLSLLLLFGIVALAASGCGGSNDGNAATASPGTASVSPTPSGGAGASAETQSRIVTDEAEHQVEIPADPQRIWAPYLEDPLTVLGVKPVAQWTRGDNVISYLKEQLDGLPKIDFGAGGLDPENISSHNPDLILLFASFLGNDGAYEQYAKIAPTYSFAMSGTDGLKTLRTLGELLNKSDIAEQAIADYEAKAADAKERLQAAIGDKPVALVDVAGKTFSLLGDQYYGGKVLYRDLGLTPTKLVKDAGGEARDELSLEKIPELDDAYAIFMITEEEGEIFAKEMTDSKLWQSLPAVQQNRVFQADYDYWINSGLIATGKVVDEALEQLSR</sequence>
<dbReference type="PANTHER" id="PTHR30532:SF26">
    <property type="entry name" value="IRON(3+)-HYDROXAMATE-BINDING PROTEIN FHUD"/>
    <property type="match status" value="1"/>
</dbReference>
<feature type="coiled-coil region" evidence="5">
    <location>
        <begin position="176"/>
        <end position="210"/>
    </location>
</feature>
<proteinExistence type="inferred from homology"/>
<evidence type="ECO:0000256" key="3">
    <source>
        <dbReference type="ARBA" id="ARBA00022448"/>
    </source>
</evidence>
<comment type="caution">
    <text evidence="9">The sequence shown here is derived from an EMBL/GenBank/DDBJ whole genome shotgun (WGS) entry which is preliminary data.</text>
</comment>
<dbReference type="PROSITE" id="PS50983">
    <property type="entry name" value="FE_B12_PBP"/>
    <property type="match status" value="1"/>
</dbReference>
<comment type="similarity">
    <text evidence="2">Belongs to the bacterial solute-binding protein 8 family.</text>
</comment>
<dbReference type="EMBL" id="JBHTAI010000002">
    <property type="protein sequence ID" value="MFC7147865.1"/>
    <property type="molecule type" value="Genomic_DNA"/>
</dbReference>
<dbReference type="SUPFAM" id="SSF53807">
    <property type="entry name" value="Helical backbone' metal receptor"/>
    <property type="match status" value="1"/>
</dbReference>
<evidence type="ECO:0000256" key="4">
    <source>
        <dbReference type="ARBA" id="ARBA00022729"/>
    </source>
</evidence>